<evidence type="ECO:0000256" key="2">
    <source>
        <dbReference type="SAM" id="Phobius"/>
    </source>
</evidence>
<dbReference type="RefSeq" id="WP_259485399.1">
    <property type="nucleotide sequence ID" value="NZ_JANTEZ010000002.1"/>
</dbReference>
<proteinExistence type="predicted"/>
<dbReference type="Proteomes" id="UP001165580">
    <property type="component" value="Unassembled WGS sequence"/>
</dbReference>
<protein>
    <submittedName>
        <fullName evidence="3">DUF998 domain-containing protein</fullName>
    </submittedName>
</protein>
<feature type="transmembrane region" description="Helical" evidence="2">
    <location>
        <begin position="121"/>
        <end position="141"/>
    </location>
</feature>
<name>A0ABT2GCF8_9MICO</name>
<feature type="compositionally biased region" description="Basic and acidic residues" evidence="1">
    <location>
        <begin position="212"/>
        <end position="221"/>
    </location>
</feature>
<feature type="transmembrane region" description="Helical" evidence="2">
    <location>
        <begin position="80"/>
        <end position="101"/>
    </location>
</feature>
<feature type="transmembrane region" description="Helical" evidence="2">
    <location>
        <begin position="49"/>
        <end position="68"/>
    </location>
</feature>
<evidence type="ECO:0000313" key="3">
    <source>
        <dbReference type="EMBL" id="MCS5713862.1"/>
    </source>
</evidence>
<feature type="transmembrane region" description="Helical" evidence="2">
    <location>
        <begin position="186"/>
        <end position="204"/>
    </location>
</feature>
<dbReference type="EMBL" id="JANTEZ010000002">
    <property type="protein sequence ID" value="MCS5713862.1"/>
    <property type="molecule type" value="Genomic_DNA"/>
</dbReference>
<dbReference type="Pfam" id="PF06197">
    <property type="entry name" value="DUF998"/>
    <property type="match status" value="1"/>
</dbReference>
<organism evidence="3 4">
    <name type="scientific">Herbiconiux gentiana</name>
    <dbReference type="NCBI Taxonomy" id="2970912"/>
    <lineage>
        <taxon>Bacteria</taxon>
        <taxon>Bacillati</taxon>
        <taxon>Actinomycetota</taxon>
        <taxon>Actinomycetes</taxon>
        <taxon>Micrococcales</taxon>
        <taxon>Microbacteriaceae</taxon>
        <taxon>Herbiconiux</taxon>
    </lineage>
</organism>
<sequence>MTRVRAAALILAAALAAIGLVLIWVARLHADRYLYVSELGAIGEPTAEVFRWAMTSVAVGAAITALAMPPGSLTPRGRALRAVPPAVVLLAAAAAFAVASQVTCTRYCPLPVGPGFTWQDLVHTTAAVVGFVGASWVMLQVASDARLKRLARFSLVAALAVALIAATGGILSLLRFGTELGGLLELTATTVALAWLVGLSLLLATETARRPVRRPEPAARERRAHQRADLPPARY</sequence>
<accession>A0ABT2GCF8</accession>
<evidence type="ECO:0000256" key="1">
    <source>
        <dbReference type="SAM" id="MobiDB-lite"/>
    </source>
</evidence>
<keyword evidence="2" id="KW-0472">Membrane</keyword>
<feature type="transmembrane region" description="Helical" evidence="2">
    <location>
        <begin position="153"/>
        <end position="174"/>
    </location>
</feature>
<keyword evidence="2" id="KW-1133">Transmembrane helix</keyword>
<gene>
    <name evidence="3" type="ORF">NVV95_04770</name>
</gene>
<comment type="caution">
    <text evidence="3">The sequence shown here is derived from an EMBL/GenBank/DDBJ whole genome shotgun (WGS) entry which is preliminary data.</text>
</comment>
<keyword evidence="2" id="KW-0812">Transmembrane</keyword>
<keyword evidence="4" id="KW-1185">Reference proteome</keyword>
<dbReference type="InterPro" id="IPR009339">
    <property type="entry name" value="DUF998"/>
</dbReference>
<feature type="region of interest" description="Disordered" evidence="1">
    <location>
        <begin position="212"/>
        <end position="235"/>
    </location>
</feature>
<reference evidence="3" key="1">
    <citation type="submission" date="2022-08" db="EMBL/GenBank/DDBJ databases">
        <authorList>
            <person name="Deng Y."/>
            <person name="Han X.-F."/>
            <person name="Zhang Y.-Q."/>
        </authorList>
    </citation>
    <scope>NUCLEOTIDE SEQUENCE</scope>
    <source>
        <strain evidence="3">CPCC 205716</strain>
    </source>
</reference>
<evidence type="ECO:0000313" key="4">
    <source>
        <dbReference type="Proteomes" id="UP001165580"/>
    </source>
</evidence>